<evidence type="ECO:0000313" key="3">
    <source>
        <dbReference type="Proteomes" id="UP001055093"/>
    </source>
</evidence>
<keyword evidence="3" id="KW-1185">Reference proteome</keyword>
<comment type="caution">
    <text evidence="2">The sequence shown here is derived from an EMBL/GenBank/DDBJ whole genome shotgun (WGS) entry which is preliminary data.</text>
</comment>
<gene>
    <name evidence="2" type="ORF">BGCPKDLD_5298</name>
</gene>
<dbReference type="Proteomes" id="UP001055093">
    <property type="component" value="Unassembled WGS sequence"/>
</dbReference>
<reference evidence="2" key="1">
    <citation type="journal article" date="2021" name="Front. Microbiol.">
        <title>Comprehensive Comparative Genomics and Phenotyping of Methylobacterium Species.</title>
        <authorList>
            <person name="Alessa O."/>
            <person name="Ogura Y."/>
            <person name="Fujitani Y."/>
            <person name="Takami H."/>
            <person name="Hayashi T."/>
            <person name="Sahin N."/>
            <person name="Tani A."/>
        </authorList>
    </citation>
    <scope>NUCLEOTIDE SEQUENCE</scope>
    <source>
        <strain evidence="2">DSM 14458</strain>
    </source>
</reference>
<sequence length="145" mass="15428">MVSPSAPNGISVVLPTAPTARKVWGSRTSVSVSLGRTKMFSRGFDTIVLIGTVTVRPLRDSRTKVSATGVRTPPARAITSSRRSPRPVRGTRVPVADSPVTVTDCETGRVTLTSTCGWIALPASSASIRLWTSWVRRPATGMRPA</sequence>
<name>A0ABQ4V263_9HYPH</name>
<dbReference type="EMBL" id="BPRE01000047">
    <property type="protein sequence ID" value="GJE78676.1"/>
    <property type="molecule type" value="Genomic_DNA"/>
</dbReference>
<evidence type="ECO:0000256" key="1">
    <source>
        <dbReference type="SAM" id="MobiDB-lite"/>
    </source>
</evidence>
<evidence type="ECO:0000313" key="2">
    <source>
        <dbReference type="EMBL" id="GJE78676.1"/>
    </source>
</evidence>
<protein>
    <submittedName>
        <fullName evidence="2">Uncharacterized protein</fullName>
    </submittedName>
</protein>
<reference evidence="2" key="2">
    <citation type="submission" date="2021-08" db="EMBL/GenBank/DDBJ databases">
        <authorList>
            <person name="Tani A."/>
            <person name="Ola A."/>
            <person name="Ogura Y."/>
            <person name="Katsura K."/>
            <person name="Hayashi T."/>
        </authorList>
    </citation>
    <scope>NUCLEOTIDE SEQUENCE</scope>
    <source>
        <strain evidence="2">DSM 14458</strain>
    </source>
</reference>
<feature type="region of interest" description="Disordered" evidence="1">
    <location>
        <begin position="63"/>
        <end position="94"/>
    </location>
</feature>
<accession>A0ABQ4V263</accession>
<proteinExistence type="predicted"/>
<organism evidence="2 3">
    <name type="scientific">Methylorubrum suomiense</name>
    <dbReference type="NCBI Taxonomy" id="144191"/>
    <lineage>
        <taxon>Bacteria</taxon>
        <taxon>Pseudomonadati</taxon>
        <taxon>Pseudomonadota</taxon>
        <taxon>Alphaproteobacteria</taxon>
        <taxon>Hyphomicrobiales</taxon>
        <taxon>Methylobacteriaceae</taxon>
        <taxon>Methylorubrum</taxon>
    </lineage>
</organism>